<dbReference type="AlphaFoldDB" id="A0A6N3EZL6"/>
<feature type="transmembrane region" description="Helical" evidence="1">
    <location>
        <begin position="178"/>
        <end position="197"/>
    </location>
</feature>
<accession>A0A6N3EZL6</accession>
<protein>
    <submittedName>
        <fullName evidence="2">Uncharacterized protein</fullName>
    </submittedName>
</protein>
<gene>
    <name evidence="2" type="ORF">ELLFYP107_00504</name>
</gene>
<feature type="transmembrane region" description="Helical" evidence="1">
    <location>
        <begin position="21"/>
        <end position="45"/>
    </location>
</feature>
<keyword evidence="1" id="KW-0812">Transmembrane</keyword>
<feature type="transmembrane region" description="Helical" evidence="1">
    <location>
        <begin position="155"/>
        <end position="172"/>
    </location>
</feature>
<dbReference type="EMBL" id="CACRTT010000030">
    <property type="protein sequence ID" value="VYU45172.1"/>
    <property type="molecule type" value="Genomic_DNA"/>
</dbReference>
<feature type="transmembrane region" description="Helical" evidence="1">
    <location>
        <begin position="51"/>
        <end position="75"/>
    </location>
</feature>
<organism evidence="2">
    <name type="scientific">Eggerthella lenta</name>
    <name type="common">Eubacterium lentum</name>
    <dbReference type="NCBI Taxonomy" id="84112"/>
    <lineage>
        <taxon>Bacteria</taxon>
        <taxon>Bacillati</taxon>
        <taxon>Actinomycetota</taxon>
        <taxon>Coriobacteriia</taxon>
        <taxon>Eggerthellales</taxon>
        <taxon>Eggerthellaceae</taxon>
        <taxon>Eggerthella</taxon>
    </lineage>
</organism>
<sequence length="219" mass="23374">MNEGGITARLSLFFRMVDEGVVSFSVAASFLAAVPLCAIQGSWLAEWSFDLFFATWILASLAAYPFVCALLNAYFLAALPVDRERMAASGRMETATIVAGAFGLLCAACLTDSSRMETVSTAGRTFVGAGMLACLFWYATARFRSKSAASPGSEAMAALSALIVSSTTFGLVCTVGTGLVWKILVLMYPLNLLLVLAKLAKGSKDAEAGLSNMRRRFRR</sequence>
<reference evidence="2" key="1">
    <citation type="submission" date="2019-11" db="EMBL/GenBank/DDBJ databases">
        <authorList>
            <person name="Feng L."/>
        </authorList>
    </citation>
    <scope>NUCLEOTIDE SEQUENCE</scope>
    <source>
        <strain evidence="2">ElentaLFYP107</strain>
    </source>
</reference>
<name>A0A6N3EZL6_EGGLN</name>
<feature type="transmembrane region" description="Helical" evidence="1">
    <location>
        <begin position="125"/>
        <end position="143"/>
    </location>
</feature>
<keyword evidence="1" id="KW-0472">Membrane</keyword>
<evidence type="ECO:0000256" key="1">
    <source>
        <dbReference type="SAM" id="Phobius"/>
    </source>
</evidence>
<evidence type="ECO:0000313" key="2">
    <source>
        <dbReference type="EMBL" id="VYU45172.1"/>
    </source>
</evidence>
<feature type="transmembrane region" description="Helical" evidence="1">
    <location>
        <begin position="95"/>
        <end position="113"/>
    </location>
</feature>
<proteinExistence type="predicted"/>
<keyword evidence="1" id="KW-1133">Transmembrane helix</keyword>